<feature type="transmembrane region" description="Helical" evidence="7">
    <location>
        <begin position="356"/>
        <end position="373"/>
    </location>
</feature>
<sequence length="438" mass="44588">MLHAPLLPLLIRLAVPTVAVMLMQTVLSVAETYFVSGLGVDAIAAASLVVPVMLLMTMVSNGGVGGGVSSAVARALGAGRQEEAESLVWHSVVIAIGAGGLFTVTVIAMGPTLYRALGGTGASLQQALQYSNILFGGAVLFWISALLQSALRGAGNVRAPALIMLGGVCAGLVISPVLILGWLGLPRMGVAGAGVAQVLCTTGSVGALVASMRSAGSKLRLRRYPLRHDHFEAILGVGLLSTLNAAMSTLSMAAITAAAGTFSVATIAGYGIASRLEMLLVPVMFGFGTATIAVVGTCIGAGDVARARRAALVNALFVGGLLEVLGIGVAFMPGLWMAHFTSDPDVLAVGGQYLRLMGPAFGFIAITLSLYFAGQGARRVGWPLAVGVLRFVCALSAAALVFAGRLSLESAFLVVTGGAIAGAVLTVWGFARVQWGRR</sequence>
<proteinExistence type="predicted"/>
<keyword evidence="4 7" id="KW-0812">Transmembrane</keyword>
<keyword evidence="2" id="KW-0813">Transport</keyword>
<feature type="transmembrane region" description="Helical" evidence="7">
    <location>
        <begin position="279"/>
        <end position="299"/>
    </location>
</feature>
<evidence type="ECO:0000256" key="7">
    <source>
        <dbReference type="SAM" id="Phobius"/>
    </source>
</evidence>
<comment type="subcellular location">
    <subcellularLocation>
        <location evidence="1">Cell inner membrane</location>
        <topology evidence="1">Multi-pass membrane protein</topology>
    </subcellularLocation>
</comment>
<dbReference type="InterPro" id="IPR002528">
    <property type="entry name" value="MATE_fam"/>
</dbReference>
<feature type="transmembrane region" description="Helical" evidence="7">
    <location>
        <begin position="410"/>
        <end position="431"/>
    </location>
</feature>
<dbReference type="GO" id="GO:0042910">
    <property type="term" value="F:xenobiotic transmembrane transporter activity"/>
    <property type="evidence" value="ECO:0007669"/>
    <property type="project" value="InterPro"/>
</dbReference>
<dbReference type="PANTHER" id="PTHR43549:SF3">
    <property type="entry name" value="MULTIDRUG RESISTANCE PROTEIN YPNP-RELATED"/>
    <property type="match status" value="1"/>
</dbReference>
<feature type="transmembrane region" description="Helical" evidence="7">
    <location>
        <begin position="129"/>
        <end position="147"/>
    </location>
</feature>
<evidence type="ECO:0000256" key="5">
    <source>
        <dbReference type="ARBA" id="ARBA00022989"/>
    </source>
</evidence>
<feature type="transmembrane region" description="Helical" evidence="7">
    <location>
        <begin position="380"/>
        <end position="404"/>
    </location>
</feature>
<dbReference type="PIRSF" id="PIRSF006603">
    <property type="entry name" value="DinF"/>
    <property type="match status" value="1"/>
</dbReference>
<evidence type="ECO:0000313" key="9">
    <source>
        <dbReference type="Proteomes" id="UP000035170"/>
    </source>
</evidence>
<dbReference type="PANTHER" id="PTHR43549">
    <property type="entry name" value="MULTIDRUG RESISTANCE PROTEIN YPNP-RELATED"/>
    <property type="match status" value="1"/>
</dbReference>
<dbReference type="RefSeq" id="WP_047784859.1">
    <property type="nucleotide sequence ID" value="NZ_JZWI01000012.1"/>
</dbReference>
<evidence type="ECO:0000313" key="8">
    <source>
        <dbReference type="EMBL" id="KLN56359.1"/>
    </source>
</evidence>
<feature type="transmembrane region" description="Helical" evidence="7">
    <location>
        <begin position="189"/>
        <end position="212"/>
    </location>
</feature>
<feature type="transmembrane region" description="Helical" evidence="7">
    <location>
        <begin position="9"/>
        <end position="30"/>
    </location>
</feature>
<reference evidence="8 9" key="1">
    <citation type="submission" date="2015-03" db="EMBL/GenBank/DDBJ databases">
        <title>Genome sequence of Variovorax paradoxus TBEA6.</title>
        <authorList>
            <person name="Poehlein A."/>
            <person name="Schuldes J."/>
            <person name="Wuebbeler J.H."/>
            <person name="Hiessl S."/>
            <person name="Steinbuechel A."/>
            <person name="Daniel R."/>
        </authorList>
    </citation>
    <scope>NUCLEOTIDE SEQUENCE [LARGE SCALE GENOMIC DNA]</scope>
    <source>
        <strain evidence="8 9">TBEA6</strain>
    </source>
</reference>
<dbReference type="GO" id="GO:0015297">
    <property type="term" value="F:antiporter activity"/>
    <property type="evidence" value="ECO:0007669"/>
    <property type="project" value="InterPro"/>
</dbReference>
<name>A0A0H2M1N9_VARPD</name>
<keyword evidence="5 7" id="KW-1133">Transmembrane helix</keyword>
<keyword evidence="6 7" id="KW-0472">Membrane</keyword>
<comment type="caution">
    <text evidence="8">The sequence shown here is derived from an EMBL/GenBank/DDBJ whole genome shotgun (WGS) entry which is preliminary data.</text>
</comment>
<gene>
    <name evidence="8" type="ORF">VPARA_26660</name>
</gene>
<dbReference type="InterPro" id="IPR048279">
    <property type="entry name" value="MdtK-like"/>
</dbReference>
<dbReference type="GO" id="GO:0005886">
    <property type="term" value="C:plasma membrane"/>
    <property type="evidence" value="ECO:0007669"/>
    <property type="project" value="UniProtKB-SubCell"/>
</dbReference>
<keyword evidence="3" id="KW-1003">Cell membrane</keyword>
<accession>A0A0H2M1N9</accession>
<dbReference type="AlphaFoldDB" id="A0A0H2M1N9"/>
<evidence type="ECO:0000256" key="3">
    <source>
        <dbReference type="ARBA" id="ARBA00022475"/>
    </source>
</evidence>
<organism evidence="8 9">
    <name type="scientific">Variovorax paradoxus</name>
    <dbReference type="NCBI Taxonomy" id="34073"/>
    <lineage>
        <taxon>Bacteria</taxon>
        <taxon>Pseudomonadati</taxon>
        <taxon>Pseudomonadota</taxon>
        <taxon>Betaproteobacteria</taxon>
        <taxon>Burkholderiales</taxon>
        <taxon>Comamonadaceae</taxon>
        <taxon>Variovorax</taxon>
    </lineage>
</organism>
<evidence type="ECO:0000256" key="4">
    <source>
        <dbReference type="ARBA" id="ARBA00022692"/>
    </source>
</evidence>
<dbReference type="InterPro" id="IPR052031">
    <property type="entry name" value="Membrane_Transporter-Flippase"/>
</dbReference>
<protein>
    <submittedName>
        <fullName evidence="8">Multidrug efflux protein</fullName>
    </submittedName>
</protein>
<dbReference type="Proteomes" id="UP000035170">
    <property type="component" value="Unassembled WGS sequence"/>
</dbReference>
<feature type="transmembrane region" description="Helical" evidence="7">
    <location>
        <begin position="42"/>
        <end position="66"/>
    </location>
</feature>
<evidence type="ECO:0000256" key="2">
    <source>
        <dbReference type="ARBA" id="ARBA00022448"/>
    </source>
</evidence>
<feature type="transmembrane region" description="Helical" evidence="7">
    <location>
        <begin position="159"/>
        <end position="183"/>
    </location>
</feature>
<feature type="transmembrane region" description="Helical" evidence="7">
    <location>
        <begin position="311"/>
        <end position="336"/>
    </location>
</feature>
<dbReference type="Pfam" id="PF01554">
    <property type="entry name" value="MatE"/>
    <property type="match status" value="2"/>
</dbReference>
<dbReference type="NCBIfam" id="TIGR00797">
    <property type="entry name" value="matE"/>
    <property type="match status" value="1"/>
</dbReference>
<evidence type="ECO:0000256" key="6">
    <source>
        <dbReference type="ARBA" id="ARBA00023136"/>
    </source>
</evidence>
<keyword evidence="9" id="KW-1185">Reference proteome</keyword>
<dbReference type="EMBL" id="JZWI01000012">
    <property type="protein sequence ID" value="KLN56359.1"/>
    <property type="molecule type" value="Genomic_DNA"/>
</dbReference>
<feature type="transmembrane region" description="Helical" evidence="7">
    <location>
        <begin position="87"/>
        <end position="109"/>
    </location>
</feature>
<dbReference type="PATRIC" id="fig|34073.19.peg.2739"/>
<feature type="transmembrane region" description="Helical" evidence="7">
    <location>
        <begin position="233"/>
        <end position="259"/>
    </location>
</feature>
<evidence type="ECO:0000256" key="1">
    <source>
        <dbReference type="ARBA" id="ARBA00004429"/>
    </source>
</evidence>